<organism evidence="2 3">
    <name type="scientific">Romanomermis culicivorax</name>
    <name type="common">Nematode worm</name>
    <dbReference type="NCBI Taxonomy" id="13658"/>
    <lineage>
        <taxon>Eukaryota</taxon>
        <taxon>Metazoa</taxon>
        <taxon>Ecdysozoa</taxon>
        <taxon>Nematoda</taxon>
        <taxon>Enoplea</taxon>
        <taxon>Dorylaimia</taxon>
        <taxon>Mermithida</taxon>
        <taxon>Mermithoidea</taxon>
        <taxon>Mermithidae</taxon>
        <taxon>Romanomermis</taxon>
    </lineage>
</organism>
<keyword evidence="2" id="KW-1185">Reference proteome</keyword>
<proteinExistence type="predicted"/>
<reference evidence="3" key="1">
    <citation type="submission" date="2022-11" db="UniProtKB">
        <authorList>
            <consortium name="WormBaseParasite"/>
        </authorList>
    </citation>
    <scope>IDENTIFICATION</scope>
</reference>
<protein>
    <submittedName>
        <fullName evidence="3">Uncharacterized protein</fullName>
    </submittedName>
</protein>
<dbReference type="Proteomes" id="UP000887565">
    <property type="component" value="Unplaced"/>
</dbReference>
<evidence type="ECO:0000256" key="1">
    <source>
        <dbReference type="SAM" id="MobiDB-lite"/>
    </source>
</evidence>
<evidence type="ECO:0000313" key="3">
    <source>
        <dbReference type="WBParaSite" id="nRc.2.0.1.t28583-RA"/>
    </source>
</evidence>
<feature type="compositionally biased region" description="Basic and acidic residues" evidence="1">
    <location>
        <begin position="183"/>
        <end position="196"/>
    </location>
</feature>
<dbReference type="AlphaFoldDB" id="A0A915JR61"/>
<name>A0A915JR61_ROMCU</name>
<feature type="region of interest" description="Disordered" evidence="1">
    <location>
        <begin position="162"/>
        <end position="196"/>
    </location>
</feature>
<sequence length="343" mass="37624">MTVDTYLTDYPTAYTPRNRLLIRQEFVANSFRERTLASDMPGCTLIYTPASELVSKVPLNRPSMSQTAQAGGLEQVKTHQQVAAPVVKMQQSVVTTIAPQAAPVVVVALLQAQPGAVQPVTVSQRLTVAETELVVVTIMQSMPSAPAILPAKIKQLLPNIGASDSNSSSEEEESEILEPASQRLEEKNSMEAKTQQEEIEEAKVQTLIDATIMKMSGIDEKLIKNVKLNIVARPTGEAVKYVMPGQLAETLIDYWGLAKETERLNQMGLKQKAPGDDQVQLAWTAMSYSLGQEVHSNRSRGQHGRHLPAIAAQPLVFILSNDLAYTNKPFTNNTVLIYINYLV</sequence>
<dbReference type="WBParaSite" id="nRc.2.0.1.t28583-RA">
    <property type="protein sequence ID" value="nRc.2.0.1.t28583-RA"/>
    <property type="gene ID" value="nRc.2.0.1.g28583"/>
</dbReference>
<evidence type="ECO:0000313" key="2">
    <source>
        <dbReference type="Proteomes" id="UP000887565"/>
    </source>
</evidence>
<accession>A0A915JR61</accession>